<evidence type="ECO:0008006" key="9">
    <source>
        <dbReference type="Google" id="ProtNLM"/>
    </source>
</evidence>
<dbReference type="InterPro" id="IPR007262">
    <property type="entry name" value="Vps55/LEPROT"/>
</dbReference>
<evidence type="ECO:0000256" key="2">
    <source>
        <dbReference type="ARBA" id="ARBA00005645"/>
    </source>
</evidence>
<feature type="transmembrane region" description="Helical" evidence="6">
    <location>
        <begin position="63"/>
        <end position="87"/>
    </location>
</feature>
<organism evidence="7 8">
    <name type="scientific">Hymenolepis diminuta</name>
    <name type="common">Rat tapeworm</name>
    <dbReference type="NCBI Taxonomy" id="6216"/>
    <lineage>
        <taxon>Eukaryota</taxon>
        <taxon>Metazoa</taxon>
        <taxon>Spiralia</taxon>
        <taxon>Lophotrochozoa</taxon>
        <taxon>Platyhelminthes</taxon>
        <taxon>Cestoda</taxon>
        <taxon>Eucestoda</taxon>
        <taxon>Cyclophyllidea</taxon>
        <taxon>Hymenolepididae</taxon>
        <taxon>Hymenolepis</taxon>
    </lineage>
</organism>
<protein>
    <recommendedName>
        <fullName evidence="9">Vacuolar protein sorting 55</fullName>
    </recommendedName>
</protein>
<gene>
    <name evidence="7" type="ORF">WMSIL1_LOCUS8199</name>
</gene>
<name>A0A564YP11_HYMDI</name>
<evidence type="ECO:0000313" key="8">
    <source>
        <dbReference type="Proteomes" id="UP000321570"/>
    </source>
</evidence>
<dbReference type="PANTHER" id="PTHR12050:SF0">
    <property type="entry name" value="RH04491P"/>
    <property type="match status" value="1"/>
</dbReference>
<dbReference type="PROSITE" id="PS51257">
    <property type="entry name" value="PROKAR_LIPOPROTEIN"/>
    <property type="match status" value="1"/>
</dbReference>
<evidence type="ECO:0000256" key="3">
    <source>
        <dbReference type="ARBA" id="ARBA00022692"/>
    </source>
</evidence>
<evidence type="ECO:0000256" key="6">
    <source>
        <dbReference type="SAM" id="Phobius"/>
    </source>
</evidence>
<dbReference type="PANTHER" id="PTHR12050">
    <property type="entry name" value="LEPTIN RECEPTOR-RELATED"/>
    <property type="match status" value="1"/>
</dbReference>
<keyword evidence="3 6" id="KW-0812">Transmembrane</keyword>
<dbReference type="GO" id="GO:0032511">
    <property type="term" value="P:late endosome to vacuole transport via multivesicular body sorting pathway"/>
    <property type="evidence" value="ECO:0007669"/>
    <property type="project" value="TreeGrafter"/>
</dbReference>
<evidence type="ECO:0000313" key="7">
    <source>
        <dbReference type="EMBL" id="VUZ48997.1"/>
    </source>
</evidence>
<dbReference type="EMBL" id="CABIJS010000322">
    <property type="protein sequence ID" value="VUZ48997.1"/>
    <property type="molecule type" value="Genomic_DNA"/>
</dbReference>
<evidence type="ECO:0000256" key="5">
    <source>
        <dbReference type="ARBA" id="ARBA00023136"/>
    </source>
</evidence>
<keyword evidence="8" id="KW-1185">Reference proteome</keyword>
<dbReference type="Pfam" id="PF04133">
    <property type="entry name" value="Vps55"/>
    <property type="match status" value="1"/>
</dbReference>
<keyword evidence="5 6" id="KW-0472">Membrane</keyword>
<dbReference type="Proteomes" id="UP000321570">
    <property type="component" value="Unassembled WGS sequence"/>
</dbReference>
<proteinExistence type="inferred from homology"/>
<keyword evidence="4 6" id="KW-1133">Transmembrane helix</keyword>
<evidence type="ECO:0000256" key="1">
    <source>
        <dbReference type="ARBA" id="ARBA00004141"/>
    </source>
</evidence>
<comment type="subcellular location">
    <subcellularLocation>
        <location evidence="1">Membrane</location>
        <topology evidence="1">Multi-pass membrane protein</topology>
    </subcellularLocation>
</comment>
<sequence>MNIKCIVGLAFLFSVGFTMLVIACVVTGNYNWRPFAVIPFYVVAPIPLLLVTNSEADRESVGWSFVILIHTILVTSCFALPIIMAHAPLAAPLINWSACGLTLAGNLIVFGSVYLVARLCSQAP</sequence>
<dbReference type="GO" id="GO:0016020">
    <property type="term" value="C:membrane"/>
    <property type="evidence" value="ECO:0007669"/>
    <property type="project" value="UniProtKB-SubCell"/>
</dbReference>
<dbReference type="GO" id="GO:0005768">
    <property type="term" value="C:endosome"/>
    <property type="evidence" value="ECO:0007669"/>
    <property type="project" value="TreeGrafter"/>
</dbReference>
<feature type="transmembrane region" description="Helical" evidence="6">
    <location>
        <begin position="93"/>
        <end position="117"/>
    </location>
</feature>
<comment type="similarity">
    <text evidence="2">Belongs to the OB-RGRP/VPS55 family.</text>
</comment>
<feature type="transmembrane region" description="Helical" evidence="6">
    <location>
        <begin position="33"/>
        <end position="51"/>
    </location>
</feature>
<accession>A0A564YP11</accession>
<reference evidence="7 8" key="1">
    <citation type="submission" date="2019-07" db="EMBL/GenBank/DDBJ databases">
        <authorList>
            <person name="Jastrzebski P J."/>
            <person name="Paukszto L."/>
            <person name="Jastrzebski P J."/>
        </authorList>
    </citation>
    <scope>NUCLEOTIDE SEQUENCE [LARGE SCALE GENOMIC DNA]</scope>
    <source>
        <strain evidence="7 8">WMS-il1</strain>
    </source>
</reference>
<evidence type="ECO:0000256" key="4">
    <source>
        <dbReference type="ARBA" id="ARBA00022989"/>
    </source>
</evidence>
<dbReference type="AlphaFoldDB" id="A0A564YP11"/>